<dbReference type="KEGG" id="ada:A5CPEGH6_20640"/>
<dbReference type="SUPFAM" id="SSF56784">
    <property type="entry name" value="HAD-like"/>
    <property type="match status" value="1"/>
</dbReference>
<dbReference type="InterPro" id="IPR023214">
    <property type="entry name" value="HAD_sf"/>
</dbReference>
<reference evidence="2" key="1">
    <citation type="submission" date="2019-06" db="EMBL/GenBank/DDBJ databases">
        <title>Alistipes onderdonkii subsp. vulgaris subsp. nov., Alistipes dispar sp. nov. and Alistipes communis sp. nov., isolated from human faeces, and creation of Alistipes onderdonkii subsp. onderdonkii subsp. nov.</title>
        <authorList>
            <person name="Sakamoto M."/>
            <person name="Ikeyama N."/>
            <person name="Ogata Y."/>
            <person name="Suda W."/>
            <person name="Iino T."/>
            <person name="Hattori M."/>
            <person name="Ohkuma M."/>
        </authorList>
    </citation>
    <scope>NUCLEOTIDE SEQUENCE [LARGE SCALE GENOMIC DNA]</scope>
    <source>
        <strain evidence="2">5CPEGH6</strain>
    </source>
</reference>
<dbReference type="OrthoDB" id="9797415at2"/>
<dbReference type="SFLD" id="SFLDG01129">
    <property type="entry name" value="C1.5:_HAD__Beta-PGM__Phosphata"/>
    <property type="match status" value="1"/>
</dbReference>
<dbReference type="AlphaFoldDB" id="A0A4Y1X4N4"/>
<dbReference type="SFLD" id="SFLDS00003">
    <property type="entry name" value="Haloacid_Dehalogenase"/>
    <property type="match status" value="1"/>
</dbReference>
<keyword evidence="2" id="KW-1185">Reference proteome</keyword>
<proteinExistence type="predicted"/>
<dbReference type="NCBIfam" id="TIGR01549">
    <property type="entry name" value="HAD-SF-IA-v1"/>
    <property type="match status" value="1"/>
</dbReference>
<dbReference type="PRINTS" id="PR00413">
    <property type="entry name" value="HADHALOGNASE"/>
</dbReference>
<dbReference type="InterPro" id="IPR006439">
    <property type="entry name" value="HAD-SF_hydro_IA"/>
</dbReference>
<sequence>MENIVFDLGGVLFARDKSKCSPEIVEFFGFLRAPQMPRFWEEYDRGASSIGEVTDTLCTLTGHPRAVCERVLREAIDLQEPVAPTERLVGELKRAGYRLYVLSNMSREFIDCLRRFPVYALFDGEVVSCEEGTVKPEPRIYEILLGRYGLDPAETLFIDDRPANVAAAEALGIRGFGFDHRDPAAACDALRRMLL</sequence>
<dbReference type="Pfam" id="PF00702">
    <property type="entry name" value="Hydrolase"/>
    <property type="match status" value="1"/>
</dbReference>
<gene>
    <name evidence="1" type="ORF">A5CPEGH6_20640</name>
</gene>
<dbReference type="NCBIfam" id="TIGR01509">
    <property type="entry name" value="HAD-SF-IA-v3"/>
    <property type="match status" value="1"/>
</dbReference>
<dbReference type="EMBL" id="AP019736">
    <property type="protein sequence ID" value="BBL07426.1"/>
    <property type="molecule type" value="Genomic_DNA"/>
</dbReference>
<dbReference type="InterPro" id="IPR023198">
    <property type="entry name" value="PGP-like_dom2"/>
</dbReference>
<dbReference type="Gene3D" id="1.10.150.240">
    <property type="entry name" value="Putative phosphatase, domain 2"/>
    <property type="match status" value="1"/>
</dbReference>
<dbReference type="Proteomes" id="UP000319374">
    <property type="component" value="Chromosome"/>
</dbReference>
<dbReference type="Gene3D" id="3.40.50.1000">
    <property type="entry name" value="HAD superfamily/HAD-like"/>
    <property type="match status" value="1"/>
</dbReference>
<dbReference type="CDD" id="cd02603">
    <property type="entry name" value="HAD_sEH-N_like"/>
    <property type="match status" value="1"/>
</dbReference>
<accession>A0A4Y1X4N4</accession>
<dbReference type="PANTHER" id="PTHR43611:SF3">
    <property type="entry name" value="FLAVIN MONONUCLEOTIDE HYDROLASE 1, CHLOROPLATIC"/>
    <property type="match status" value="1"/>
</dbReference>
<evidence type="ECO:0000313" key="1">
    <source>
        <dbReference type="EMBL" id="BBL07426.1"/>
    </source>
</evidence>
<dbReference type="GeneID" id="98674050"/>
<name>A0A4Y1X4N4_9BACT</name>
<dbReference type="PANTHER" id="PTHR43611">
    <property type="entry name" value="ALPHA-D-GLUCOSE 1-PHOSPHATE PHOSPHATASE"/>
    <property type="match status" value="1"/>
</dbReference>
<organism evidence="1 2">
    <name type="scientific">Alistipes dispar</name>
    <dbReference type="NCBI Taxonomy" id="2585119"/>
    <lineage>
        <taxon>Bacteria</taxon>
        <taxon>Pseudomonadati</taxon>
        <taxon>Bacteroidota</taxon>
        <taxon>Bacteroidia</taxon>
        <taxon>Bacteroidales</taxon>
        <taxon>Rikenellaceae</taxon>
        <taxon>Alistipes</taxon>
    </lineage>
</organism>
<dbReference type="InterPro" id="IPR036412">
    <property type="entry name" value="HAD-like_sf"/>
</dbReference>
<dbReference type="RefSeq" id="WP_141429599.1">
    <property type="nucleotide sequence ID" value="NZ_AP019736.1"/>
</dbReference>
<protein>
    <submittedName>
        <fullName evidence="1">Haloacid dehalogenase</fullName>
    </submittedName>
</protein>
<evidence type="ECO:0000313" key="2">
    <source>
        <dbReference type="Proteomes" id="UP000319374"/>
    </source>
</evidence>